<gene>
    <name evidence="4" type="ORF">OZSIB_2242</name>
</gene>
<proteinExistence type="predicted"/>
<evidence type="ECO:0000313" key="5">
    <source>
        <dbReference type="Proteomes" id="UP000252355"/>
    </source>
</evidence>
<dbReference type="PANTHER" id="PTHR43156:SF2">
    <property type="entry name" value="STAGE II SPORULATION PROTEIN E"/>
    <property type="match status" value="1"/>
</dbReference>
<feature type="region of interest" description="Disordered" evidence="2">
    <location>
        <begin position="65"/>
        <end position="94"/>
    </location>
</feature>
<accession>A0A367ZTA1</accession>
<evidence type="ECO:0000259" key="3">
    <source>
        <dbReference type="SMART" id="SM00331"/>
    </source>
</evidence>
<comment type="caution">
    <text evidence="4">The sequence shown here is derived from an EMBL/GenBank/DDBJ whole genome shotgun (WGS) entry which is preliminary data.</text>
</comment>
<dbReference type="InterPro" id="IPR036457">
    <property type="entry name" value="PPM-type-like_dom_sf"/>
</dbReference>
<dbReference type="Pfam" id="PF07228">
    <property type="entry name" value="SpoIIE"/>
    <property type="match status" value="1"/>
</dbReference>
<evidence type="ECO:0000256" key="1">
    <source>
        <dbReference type="ARBA" id="ARBA00022801"/>
    </source>
</evidence>
<dbReference type="InterPro" id="IPR052016">
    <property type="entry name" value="Bact_Sigma-Reg"/>
</dbReference>
<reference evidence="4 5" key="1">
    <citation type="submission" date="2018-05" db="EMBL/GenBank/DDBJ databases">
        <title>A metagenomic window into the 2 km-deep terrestrial subsurface aquifer revealed taxonomically and functionally diverse microbial community comprising novel uncultured bacterial lineages.</title>
        <authorList>
            <person name="Kadnikov V.V."/>
            <person name="Mardanov A.V."/>
            <person name="Beletsky A.V."/>
            <person name="Banks D."/>
            <person name="Pimenov N.V."/>
            <person name="Frank Y.A."/>
            <person name="Karnachuk O.V."/>
            <person name="Ravin N.V."/>
        </authorList>
    </citation>
    <scope>NUCLEOTIDE SEQUENCE [LARGE SCALE GENOMIC DNA]</scope>
    <source>
        <strain evidence="4">BY5</strain>
    </source>
</reference>
<dbReference type="Proteomes" id="UP000252355">
    <property type="component" value="Unassembled WGS sequence"/>
</dbReference>
<keyword evidence="1" id="KW-0378">Hydrolase</keyword>
<feature type="compositionally biased region" description="Pro residues" evidence="2">
    <location>
        <begin position="73"/>
        <end position="82"/>
    </location>
</feature>
<dbReference type="SMART" id="SM00331">
    <property type="entry name" value="PP2C_SIG"/>
    <property type="match status" value="1"/>
</dbReference>
<dbReference type="PANTHER" id="PTHR43156">
    <property type="entry name" value="STAGE II SPORULATION PROTEIN E-RELATED"/>
    <property type="match status" value="1"/>
</dbReference>
<dbReference type="InterPro" id="IPR001932">
    <property type="entry name" value="PPM-type_phosphatase-like_dom"/>
</dbReference>
<dbReference type="GO" id="GO:0016791">
    <property type="term" value="F:phosphatase activity"/>
    <property type="evidence" value="ECO:0007669"/>
    <property type="project" value="TreeGrafter"/>
</dbReference>
<feature type="domain" description="PPM-type phosphatase" evidence="3">
    <location>
        <begin position="186"/>
        <end position="411"/>
    </location>
</feature>
<protein>
    <submittedName>
        <fullName evidence="4">Serine phosphatase RsbU, regulator of sigma subunit</fullName>
    </submittedName>
</protein>
<organism evidence="4 5">
    <name type="scientific">Candidatus Ozemobacter sibiricus</name>
    <dbReference type="NCBI Taxonomy" id="2268124"/>
    <lineage>
        <taxon>Bacteria</taxon>
        <taxon>Candidatus Ozemobacteria</taxon>
        <taxon>Candidatus Ozemobacterales</taxon>
        <taxon>Candidatus Ozemobacteraceae</taxon>
        <taxon>Candidatus Ozemobacter</taxon>
    </lineage>
</organism>
<sequence length="419" mass="45090">MSESLPRREALAQACHTFCEEAANLFLVEVEPDSTICHANRCFLRKARLIDLPRGQTIGTLLAPAAAGETPDQPAPPPPPPWEDASESRPSLAEGGASSLPVLVRFRSSHRLFQARWFPWPEGGGLLLGEALGDTDSAMGTAISAVSAEMTRLVRELQRQQALLREDLQAAAVIQQCLLPQALPDLGGFRCAWRFQPCAEVGGDLFQVLPLGPGRAGVCILDVAGHGVRAAMLTVAIAQALGPDSPLVFEGPPGDRRPARPGTVLARLDAEFPFERFETYFTMVYLILDGHRGTVRLASAGHPHPLVMSAGTQVRTLPGTGPIVGFGTIDPEEEHEIELAPGDRLVLFNDGVTERRNGHGKFWDVPGLTAALTATQALPLDEALEAILERVTAYGEGRPFEDDLTLLAFEFCGPRVTEP</sequence>
<dbReference type="EMBL" id="QOQW01000002">
    <property type="protein sequence ID" value="RCK81373.1"/>
    <property type="molecule type" value="Genomic_DNA"/>
</dbReference>
<dbReference type="AlphaFoldDB" id="A0A367ZTA1"/>
<name>A0A367ZTA1_9BACT</name>
<dbReference type="Gene3D" id="3.60.40.10">
    <property type="entry name" value="PPM-type phosphatase domain"/>
    <property type="match status" value="1"/>
</dbReference>
<evidence type="ECO:0000256" key="2">
    <source>
        <dbReference type="SAM" id="MobiDB-lite"/>
    </source>
</evidence>
<evidence type="ECO:0000313" key="4">
    <source>
        <dbReference type="EMBL" id="RCK81373.1"/>
    </source>
</evidence>